<organism evidence="1 2">
    <name type="scientific">Pseudomonas koreensis</name>
    <dbReference type="NCBI Taxonomy" id="198620"/>
    <lineage>
        <taxon>Bacteria</taxon>
        <taxon>Pseudomonadati</taxon>
        <taxon>Pseudomonadota</taxon>
        <taxon>Gammaproteobacteria</taxon>
        <taxon>Pseudomonadales</taxon>
        <taxon>Pseudomonadaceae</taxon>
        <taxon>Pseudomonas</taxon>
    </lineage>
</organism>
<gene>
    <name evidence="1" type="ORF">A8L59_17965</name>
</gene>
<dbReference type="RefSeq" id="WP_064588522.1">
    <property type="nucleotide sequence ID" value="NZ_CP015852.1"/>
</dbReference>
<dbReference type="EMBL" id="CP015852">
    <property type="protein sequence ID" value="ANH99215.1"/>
    <property type="molecule type" value="Genomic_DNA"/>
</dbReference>
<evidence type="ECO:0000313" key="2">
    <source>
        <dbReference type="Proteomes" id="UP000078142"/>
    </source>
</evidence>
<proteinExistence type="predicted"/>
<protein>
    <submittedName>
        <fullName evidence="1">Uncharacterized protein</fullName>
    </submittedName>
</protein>
<evidence type="ECO:0000313" key="1">
    <source>
        <dbReference type="EMBL" id="ANH99215.1"/>
    </source>
</evidence>
<name>A0AAC9BUI7_9PSED</name>
<dbReference type="Proteomes" id="UP000078142">
    <property type="component" value="Chromosome"/>
</dbReference>
<reference evidence="1 2" key="1">
    <citation type="submission" date="2016-05" db="EMBL/GenBank/DDBJ databases">
        <authorList>
            <person name="Wang S."/>
            <person name="Zhu B."/>
        </authorList>
    </citation>
    <scope>NUCLEOTIDE SEQUENCE [LARGE SCALE GENOMIC DNA]</scope>
    <source>
        <strain evidence="1 2">CRS05-R5</strain>
    </source>
</reference>
<dbReference type="GeneID" id="93490279"/>
<sequence length="717" mass="81498">MAINHSQQDASRALYASLIDQARKSLTGSLDFKSSWLIEGNIGSREWKVLSDNKTVETINFAQPLANLTLLTDPENIFLLECIQKQSFNLRQGYLNKRLNYKVWLKHVHAYFNIASWLILNDDRYKPQKSGFKLLDENACRVLSDDYSNGGWASVLQFKDRLCDHFCALIGESYDGDMLCGRQIGKIIVYLKMHRLYISNDSNQPHSEGLVSRVYLANALGTHPSAFLHIAIRSFLRQFEISLQGPILAEAKIRKAKYNSHRTPTAYEPDHEKVAQKSLKQFLICLKSLSAGHDLLPDSMPSFILNVNGQLKKSDSKANGHTRKIPYSIGMHALEKSIEWVMVYGSSIVDATVELVGGFNNEDFLERVPKRYMTEEKQRLFEQVIPKYNTASFEDLSSVKLTEVLGIKKLIGRSSKDSSYGDMSFMVALECLVASCALVIGFTKPIRIEELSKINRDALSYQTDGGGAFLTHPVLKKHLPIPPNIRLPIPYIASRAIQLLSSLGSRLKLIYGDTTPHSNDLFYFPSSKGFKLPSGKTTSDRINAAIRLFCDIIEIPVDDQGRRWYIKVHEMRKFFILSMHTHEHISTDDALRMQAGHSEKEYLFDYLSGDVPEEEIMKYGIECIEDNLVKFELGLVSENEAKGVAALYKHTLTSLRITSLKSKNSYEFHQFLRTLLMNKELLISVYTIRLTTYSNEIIDTEFALKYGDAQDENFNDQ</sequence>
<dbReference type="AlphaFoldDB" id="A0AAC9BUI7"/>
<accession>A0AAC9BUI7</accession>